<proteinExistence type="predicted"/>
<dbReference type="PANTHER" id="PTHR39328:SF1">
    <property type="entry name" value="BLL2871 PROTEIN"/>
    <property type="match status" value="1"/>
</dbReference>
<reference evidence="2 3" key="1">
    <citation type="submission" date="2018-06" db="EMBL/GenBank/DDBJ databases">
        <title>Genomic Encyclopedia of Archaeal and Bacterial Type Strains, Phase II (KMG-II): from individual species to whole genera.</title>
        <authorList>
            <person name="Goeker M."/>
        </authorList>
    </citation>
    <scope>NUCLEOTIDE SEQUENCE [LARGE SCALE GENOMIC DNA]</scope>
    <source>
        <strain evidence="2 3">DSM 29821</strain>
    </source>
</reference>
<sequence>MKRMARLILILGLLLVGVNNANATWSIIIIDPKTKEIGIAGASCTFSVYGIGGIVPGKGAVVVQAMSNKQARNKGLQMVLADASPEEILNAIKDPSFDPEEQQYAVVCLNKIYQPQTYTGTNTTTEKGTVTSSGISIQGNTLSNKEMLNQILKVALKAQRKGLPVQEVLMLALEAGAAYGGDKRCGDRKASSAFLTVAKENDDPQHPFLNLIINQTDETSNAVKTLRKKFDHWKATN</sequence>
<dbReference type="InterPro" id="IPR029055">
    <property type="entry name" value="Ntn_hydrolases_N"/>
</dbReference>
<evidence type="ECO:0000313" key="3">
    <source>
        <dbReference type="Proteomes" id="UP000249819"/>
    </source>
</evidence>
<keyword evidence="1" id="KW-0732">Signal</keyword>
<dbReference type="SUPFAM" id="SSF56235">
    <property type="entry name" value="N-terminal nucleophile aminohydrolases (Ntn hydrolases)"/>
    <property type="match status" value="1"/>
</dbReference>
<feature type="signal peptide" evidence="1">
    <location>
        <begin position="1"/>
        <end position="23"/>
    </location>
</feature>
<dbReference type="OrthoDB" id="9790012at2"/>
<evidence type="ECO:0000313" key="2">
    <source>
        <dbReference type="EMBL" id="RAJ87430.1"/>
    </source>
</evidence>
<protein>
    <submittedName>
        <fullName evidence="2">Putative Ntn-hydrolase superfamily protein</fullName>
    </submittedName>
</protein>
<dbReference type="InterPro" id="IPR010430">
    <property type="entry name" value="DUF1028"/>
</dbReference>
<keyword evidence="2" id="KW-0378">Hydrolase</keyword>
<comment type="caution">
    <text evidence="2">The sequence shown here is derived from an EMBL/GenBank/DDBJ whole genome shotgun (WGS) entry which is preliminary data.</text>
</comment>
<dbReference type="Pfam" id="PF06267">
    <property type="entry name" value="DUF1028"/>
    <property type="match status" value="1"/>
</dbReference>
<dbReference type="Gene3D" id="3.60.20.10">
    <property type="entry name" value="Glutamine Phosphoribosylpyrophosphate, subunit 1, domain 1"/>
    <property type="match status" value="1"/>
</dbReference>
<dbReference type="GO" id="GO:0016787">
    <property type="term" value="F:hydrolase activity"/>
    <property type="evidence" value="ECO:0007669"/>
    <property type="project" value="UniProtKB-KW"/>
</dbReference>
<gene>
    <name evidence="2" type="ORF">CLV59_101180</name>
</gene>
<dbReference type="Proteomes" id="UP000249819">
    <property type="component" value="Unassembled WGS sequence"/>
</dbReference>
<evidence type="ECO:0000256" key="1">
    <source>
        <dbReference type="SAM" id="SignalP"/>
    </source>
</evidence>
<keyword evidence="3" id="KW-1185">Reference proteome</keyword>
<dbReference type="AlphaFoldDB" id="A0A327WDJ1"/>
<accession>A0A327WDJ1</accession>
<feature type="chain" id="PRO_5016253341" evidence="1">
    <location>
        <begin position="24"/>
        <end position="237"/>
    </location>
</feature>
<dbReference type="EMBL" id="QLMA01000001">
    <property type="protein sequence ID" value="RAJ87430.1"/>
    <property type="molecule type" value="Genomic_DNA"/>
</dbReference>
<name>A0A327WDJ1_9BACT</name>
<dbReference type="PANTHER" id="PTHR39328">
    <property type="entry name" value="BLL2871 PROTEIN"/>
    <property type="match status" value="1"/>
</dbReference>
<organism evidence="2 3">
    <name type="scientific">Chitinophaga dinghuensis</name>
    <dbReference type="NCBI Taxonomy" id="1539050"/>
    <lineage>
        <taxon>Bacteria</taxon>
        <taxon>Pseudomonadati</taxon>
        <taxon>Bacteroidota</taxon>
        <taxon>Chitinophagia</taxon>
        <taxon>Chitinophagales</taxon>
        <taxon>Chitinophagaceae</taxon>
        <taxon>Chitinophaga</taxon>
    </lineage>
</organism>